<feature type="domain" description="Cadherin" evidence="7">
    <location>
        <begin position="403"/>
        <end position="504"/>
    </location>
</feature>
<dbReference type="SUPFAM" id="SSF49313">
    <property type="entry name" value="Cadherin-like"/>
    <property type="match status" value="2"/>
</dbReference>
<dbReference type="InterPro" id="IPR041286">
    <property type="entry name" value="MBG_2"/>
</dbReference>
<dbReference type="Pfam" id="PF00028">
    <property type="entry name" value="Cadherin"/>
    <property type="match status" value="1"/>
</dbReference>
<dbReference type="Gene3D" id="3.30.160.710">
    <property type="match status" value="5"/>
</dbReference>
<protein>
    <submittedName>
        <fullName evidence="8">Ig-like domain-containing protein</fullName>
    </submittedName>
</protein>
<reference evidence="8" key="1">
    <citation type="submission" date="2022-10" db="EMBL/GenBank/DDBJ databases">
        <title>Comparative genomics and taxonomic characterization of three novel marine species of genus Reichenbachiella exhibiting antioxidant and polysaccharide degradation activities.</title>
        <authorList>
            <person name="Muhammad N."/>
            <person name="Lee Y.-J."/>
            <person name="Ko J."/>
            <person name="Kim S.-G."/>
        </authorList>
    </citation>
    <scope>NUCLEOTIDE SEQUENCE</scope>
    <source>
        <strain evidence="8">Wsw4-B4</strain>
    </source>
</reference>
<keyword evidence="6" id="KW-0472">Membrane</keyword>
<evidence type="ECO:0000256" key="6">
    <source>
        <dbReference type="SAM" id="Phobius"/>
    </source>
</evidence>
<dbReference type="InterPro" id="IPR050174">
    <property type="entry name" value="Protocadherin/Cadherin-CA"/>
</dbReference>
<evidence type="ECO:0000313" key="9">
    <source>
        <dbReference type="Proteomes" id="UP001062165"/>
    </source>
</evidence>
<name>A0ABY6D3V1_9BACT</name>
<organism evidence="8 9">
    <name type="scientific">Reichenbachiella carrageenanivorans</name>
    <dbReference type="NCBI Taxonomy" id="2979869"/>
    <lineage>
        <taxon>Bacteria</taxon>
        <taxon>Pseudomonadati</taxon>
        <taxon>Bacteroidota</taxon>
        <taxon>Cytophagia</taxon>
        <taxon>Cytophagales</taxon>
        <taxon>Reichenbachiellaceae</taxon>
        <taxon>Reichenbachiella</taxon>
    </lineage>
</organism>
<evidence type="ECO:0000256" key="4">
    <source>
        <dbReference type="ARBA" id="ARBA00022989"/>
    </source>
</evidence>
<dbReference type="Pfam" id="PF18676">
    <property type="entry name" value="MBG_2"/>
    <property type="match status" value="5"/>
</dbReference>
<evidence type="ECO:0000313" key="8">
    <source>
        <dbReference type="EMBL" id="UXX80827.1"/>
    </source>
</evidence>
<dbReference type="NCBIfam" id="TIGR04183">
    <property type="entry name" value="Por_Secre_tail"/>
    <property type="match status" value="1"/>
</dbReference>
<evidence type="ECO:0000256" key="1">
    <source>
        <dbReference type="ARBA" id="ARBA00004167"/>
    </source>
</evidence>
<keyword evidence="3" id="KW-0732">Signal</keyword>
<dbReference type="CDD" id="cd11304">
    <property type="entry name" value="Cadherin_repeat"/>
    <property type="match status" value="2"/>
</dbReference>
<dbReference type="RefSeq" id="WP_263052556.1">
    <property type="nucleotide sequence ID" value="NZ_CP106735.1"/>
</dbReference>
<dbReference type="InterPro" id="IPR032812">
    <property type="entry name" value="SbsA_Ig"/>
</dbReference>
<evidence type="ECO:0000259" key="7">
    <source>
        <dbReference type="PROSITE" id="PS50268"/>
    </source>
</evidence>
<dbReference type="Gene3D" id="2.60.40.60">
    <property type="entry name" value="Cadherins"/>
    <property type="match status" value="2"/>
</dbReference>
<dbReference type="Pfam" id="PF13205">
    <property type="entry name" value="Big_5"/>
    <property type="match status" value="5"/>
</dbReference>
<feature type="transmembrane region" description="Helical" evidence="6">
    <location>
        <begin position="25"/>
        <end position="44"/>
    </location>
</feature>
<dbReference type="PANTHER" id="PTHR24028">
    <property type="entry name" value="CADHERIN-87A"/>
    <property type="match status" value="1"/>
</dbReference>
<feature type="domain" description="Cadherin" evidence="7">
    <location>
        <begin position="1177"/>
        <end position="1279"/>
    </location>
</feature>
<evidence type="ECO:0000256" key="2">
    <source>
        <dbReference type="ARBA" id="ARBA00022692"/>
    </source>
</evidence>
<dbReference type="EMBL" id="CP106735">
    <property type="protein sequence ID" value="UXX80827.1"/>
    <property type="molecule type" value="Genomic_DNA"/>
</dbReference>
<dbReference type="Pfam" id="PF18887">
    <property type="entry name" value="MBG_3"/>
    <property type="match status" value="1"/>
</dbReference>
<dbReference type="Pfam" id="PF18962">
    <property type="entry name" value="Por_Secre_tail"/>
    <property type="match status" value="1"/>
</dbReference>
<dbReference type="SMART" id="SM00112">
    <property type="entry name" value="CA"/>
    <property type="match status" value="2"/>
</dbReference>
<dbReference type="PRINTS" id="PR00205">
    <property type="entry name" value="CADHERIN"/>
</dbReference>
<evidence type="ECO:0000256" key="3">
    <source>
        <dbReference type="ARBA" id="ARBA00022729"/>
    </source>
</evidence>
<dbReference type="InterPro" id="IPR002126">
    <property type="entry name" value="Cadherin-like_dom"/>
</dbReference>
<comment type="subcellular location">
    <subcellularLocation>
        <location evidence="1">Membrane</location>
        <topology evidence="1">Single-pass membrane protein</topology>
    </subcellularLocation>
</comment>
<gene>
    <name evidence="8" type="ORF">N7E81_06905</name>
</gene>
<dbReference type="InterPro" id="IPR026444">
    <property type="entry name" value="Secre_tail"/>
</dbReference>
<dbReference type="PANTHER" id="PTHR24028:SF316">
    <property type="entry name" value="NEURAL-CADHERIN-LIKE"/>
    <property type="match status" value="1"/>
</dbReference>
<dbReference type="Gene3D" id="2.60.40.1080">
    <property type="match status" value="1"/>
</dbReference>
<evidence type="ECO:0000256" key="5">
    <source>
        <dbReference type="ARBA" id="ARBA00023180"/>
    </source>
</evidence>
<dbReference type="InterPro" id="IPR043772">
    <property type="entry name" value="MBG_3"/>
</dbReference>
<keyword evidence="4 6" id="KW-1133">Transmembrane helix</keyword>
<dbReference type="Gene3D" id="2.60.40.2340">
    <property type="match status" value="1"/>
</dbReference>
<keyword evidence="2 6" id="KW-0812">Transmembrane</keyword>
<sequence length="2383" mass="255312">MKLNEAIEAQGFDKLKHVWLHIDKVLLATLIFFLAMLGTLSAIAQPTIVSFSPANLSAHIARDVGTLTIEFDRNVYVGQLAESYDQFDLKLLFSSTPLQSFEVDDPSQVTVSGSTITLHNVQTLGYGESYYITTPRAGIVEDAEGNGLDAIVGNGVWRFTIQKSDLIVASTFPANGAQFVEADATTDFTITFNESVYTSPPYKYAYLQEIGGSVVDSWTLSLANDVTIDGNIVTLHRSSSSMELGKEYYIYTSADAFRDQESRYFEGIGNNETDFWHFTTKSEADPPQISSLDPAHEEEGVDPAQTVFTIRFNEGVSIDRAGYIELYLKTKSGATLVDQADPQDIVYNKGNYQIPFDGHGGLTAGGQYYISIGDNIFHDSQENYFAGTNIDNWSFLANRNPTSISLSNSSVVENQSAGAVVGTISAIDPDQGDNATVTLVSGTGSTHNASFQIVGSQLQTTEALDYEDGATRSIRVRATDNVGGTREQILTINVGDSDDTPPVLLTSDPDDGATGVDLSPTLIYTFNEDIALTDAVTSTFYLRKTSNNASVASWQAVDGSPLPAGMSIVGDQMIFEVNTVLEYNTEYYLSAPEISDLAGNDGNPFSNNSFTTRALSSETQVLAANIPGVVGDPVIDNENNTITATVQATSPSRIDIDLDLSPGATFSFSSNPQYYQNGVPFPMTVRAEANNFESWTITLNWESMSGTYTVGPNGDFEKLSNAFGQFGFASQAGDIVFVVEDGYDVAELLQPYNPDPTYSVLVRPESGATNINLRQEYGGAIRLGNSSNNIVFDGADPSTGNIAMQINVDGFNSSGIQLVSGTHNISFQNLRFNIVEGYGVEVIGTTTSLVADVNFMGCEFVASNTAADVTIYGLNIDTSNLDNIDVIGNKFYNVEGAPDPSRFVAISSNDYLSNVYNNSISIRGNITVGISRATNVLHNSIHLYGTGSETDSYHYAIGYGTNIQNNNVSIERTSGTGTTRRFVHYSNMQAEDAGNNVHILDDGVSVTRFALNAADETEMSSIASTTTFVDAEFTDASVADLSLSGGSYSDSDLRTSPVDGVDTDILGNSRSASWPSKGAYEVPNRASDFLTFSIPQQVSTPAVNSENHTVLVAVNAGTSLTNLVPTFTISPGASIDKVSGDEQDFTNPVSYFITDEQETAQQEWVVTVSEQNLPPTEITLSPSAINENEESGTIVGVLSGTDPNGDELVFTLVTGEGDDHNGSFLIDADSKELKSTAPFDFEQNEELYIRIQADDQNGETYEEALVVSIVDVDEIDPEVEGYGPASGDVDVALDSEFYIQYDEDVFANTGSYFLRTADGQLVEELAVDGSGVGVSRAVVTLTPSVNLKYNTSYYVETVPNVVADEAGNPAPAIPAGSWSFTTENPIASLSPADEADDVSPFADIELTIDRSVSLQTGGTFRMFKKSNDAQIGTDYSFNSATIDGNTVTYDIPMNLEPGVEIYINIIDGIEDSEGNSIDILGKDTWSFTPVKLDQTVTLNPITAKTFGEDDFTFTVATSTSGEAITYSSSVPGVAEVADNYVTIHSAGSTMIRATQAGNTYYNSAFAEQEFVVNKANQTLLFEGAEDMVYGDESQLLEAFAVPSGNEVSFEIVSGDAVTLDTETNEVTVVGTGEVTIRAASLESDNYYAPEAVERSFTVEKKMLTVTVEDQEKIYGEANPDLTIVYDGFVNGETRSVIETDPTASTEADETSRAGLYDISLAGGEDENYSFEFEDGFLRIYKKTLITQVEDATRTYGEANPGFVLSFEGFIEGETSSDLLGTLPTRYVDADESSEIGEYTITVSGGTDINYEFVPQNGILTITKAELNVNVLSAEKDYGEDNPTFEFEIDGFKNGESEAVLITQPQLSTMAIKSSDAGDYAITGSGAEAENYSFDYDHGTLTIHKVNLNVSVQDDTRVYGEANPEFVIAYDGFIEGDDASELDNPIEAYTEADVNSNVGTYDIELSAETDTNYNIFTTSGTLTINPAQQIIVVEDITDKVKNAAPFDVVASVNSDTELQYAVSDHATNSGKTITLTGTAGTVIVTVTAPASLNYLEDTEQITFEVNDKQAQQITFNVVDQTYGGEVVLSGTSDSSLPVSYEIVSGPLALNNGVLTFTGVGAASVRAIQVGDETYNEAVPKVANFSISKAPLTITATDKSMVFGESLPELTMSYSGFVNGEGASSITLPTVATAATGASDAGTYHIELAGGAADNYSMTLIDGVLTVEKATATISLAELIHEADGTAKLPTVATDPADLNVSVTYDGVAEAPTAAGSYEVVATINESNYQGSVTGTLVINEATVTGIATQQVEISVFPNPAAEWLQFSGLSSEAQLDMVDIEGSQVLTRLIYPGDKVDISQMQTGMYVLHISNNHITTTTKILIH</sequence>
<keyword evidence="9" id="KW-1185">Reference proteome</keyword>
<keyword evidence="5" id="KW-0325">Glycoprotein</keyword>
<dbReference type="InterPro" id="IPR015919">
    <property type="entry name" value="Cadherin-like_sf"/>
</dbReference>
<proteinExistence type="predicted"/>
<accession>A0ABY6D3V1</accession>
<dbReference type="Proteomes" id="UP001062165">
    <property type="component" value="Chromosome"/>
</dbReference>
<dbReference type="PROSITE" id="PS50268">
    <property type="entry name" value="CADHERIN_2"/>
    <property type="match status" value="2"/>
</dbReference>